<dbReference type="InterPro" id="IPR051877">
    <property type="entry name" value="Centriole_BasalBody_StrucProt"/>
</dbReference>
<gene>
    <name evidence="7" type="ORF">MEUPH1_LOCUS7560</name>
</gene>
<feature type="region of interest" description="Disordered" evidence="6">
    <location>
        <begin position="360"/>
        <end position="386"/>
    </location>
</feature>
<dbReference type="AlphaFoldDB" id="A0AAV0W5Q1"/>
<feature type="coiled-coil region" evidence="5">
    <location>
        <begin position="947"/>
        <end position="1026"/>
    </location>
</feature>
<feature type="compositionally biased region" description="Basic and acidic residues" evidence="6">
    <location>
        <begin position="375"/>
        <end position="386"/>
    </location>
</feature>
<sequence length="1032" mass="121767">MNQPEQNERFESIRYQLDALGYRQYMPPDSIGLVSQLIGDLLHTTNSLKQYKNLAQNTLEVARNLEAKSAPYLRDNCSLIQEHNELQSKLKKELEYVKVLENKIGILESEKKEWKQENEKLNKKVEHLEDEAIIKNAKLLELGNLFLIPQLETKSKDFKSLRPLIQIDHSDNYKNGEENKETIHKENDILKKRVKELYRETVHLKKNIKHSKCQCSKNSPKQQSQMIKNDAESDTFIDMRADNEVLRRQLDEVLANHSEAMFHLTRVTEEKKSLQRSLNEYINNHCNCDKDMSVILENNTRLLELKTKNQSLESEICEYENKLKNALNDQKQLLEKINFSKNIETELMSEIEKISEEKHLQSQKISQLEQNIQKSKSEKNDKTKSWQENKCTCSNVSVDELKRTFDAERRDYERKLEKIMKSQLDPLRHEKRSNDLEIAVSKLRAERDEYLYEINCLKKQHNAEILDFKRKIEEMKREVYERSDKQNILKLKRDKDELAEEIIGLKKEIEFLNSQLRKTRESVKNNEYNEREYVKQLEDEKHQLIEKQRSLTWESANKQRESEKYHREISYLKAELKRLTAMMDDQKCCQDRLERTLQSTQFAQNATEEQLERAQVRIEELKLINNKLNDQLIDEQQERHKSHNNTMAIDHQRDTLTNELEKKTKRILHLDSLVTDKEKQIQSLHSKLTDAAKKIGNALSLQSETEKMCDSLKLELSNIKAEYKLFESNSGSQQKEKKRLQNDLDMVVQDNKVLRAELEASKKQAEDLKMQLQVYVLEIRRVEEILEVKESERDEILEQFKTLNCEATQLENNNYSLESEAKSTKTLLREKEHRMSDLERKLVDKEDLISSYESQISNLTHQIVSLESQLSSGNDRISKLEQDLHACREICSSVDSAKFNLNERLGHVENLQHKAEEERLRLADELTVVNTQLERERSKITTIEAVLSDSRQECMKLTITKNDLKERLEDSEQKSKSLGEHLERTKNELIMCRSTITSFEKEISSLKRQLNDVKFEKAKLEQARREYHSTTL</sequence>
<organism evidence="7 8">
    <name type="scientific">Macrosiphum euphorbiae</name>
    <name type="common">potato aphid</name>
    <dbReference type="NCBI Taxonomy" id="13131"/>
    <lineage>
        <taxon>Eukaryota</taxon>
        <taxon>Metazoa</taxon>
        <taxon>Ecdysozoa</taxon>
        <taxon>Arthropoda</taxon>
        <taxon>Hexapoda</taxon>
        <taxon>Insecta</taxon>
        <taxon>Pterygota</taxon>
        <taxon>Neoptera</taxon>
        <taxon>Paraneoptera</taxon>
        <taxon>Hemiptera</taxon>
        <taxon>Sternorrhyncha</taxon>
        <taxon>Aphidomorpha</taxon>
        <taxon>Aphidoidea</taxon>
        <taxon>Aphididae</taxon>
        <taxon>Macrosiphini</taxon>
        <taxon>Macrosiphum</taxon>
    </lineage>
</organism>
<dbReference type="EMBL" id="CARXXK010000001">
    <property type="protein sequence ID" value="CAI6351188.1"/>
    <property type="molecule type" value="Genomic_DNA"/>
</dbReference>
<keyword evidence="2" id="KW-0963">Cytoplasm</keyword>
<evidence type="ECO:0000313" key="8">
    <source>
        <dbReference type="Proteomes" id="UP001160148"/>
    </source>
</evidence>
<comment type="subcellular location">
    <subcellularLocation>
        <location evidence="1">Cytoplasm</location>
        <location evidence="1">Cytoskeleton</location>
        <location evidence="1">Microtubule organizing center</location>
        <location evidence="1">Centrosome</location>
        <location evidence="1">Centriole</location>
    </subcellularLocation>
</comment>
<name>A0AAV0W5Q1_9HEMI</name>
<evidence type="ECO:0000256" key="5">
    <source>
        <dbReference type="SAM" id="Coils"/>
    </source>
</evidence>
<feature type="coiled-coil region" evidence="5">
    <location>
        <begin position="702"/>
        <end position="883"/>
    </location>
</feature>
<evidence type="ECO:0000256" key="3">
    <source>
        <dbReference type="ARBA" id="ARBA00023212"/>
    </source>
</evidence>
<dbReference type="Gene3D" id="1.20.5.340">
    <property type="match status" value="1"/>
</dbReference>
<evidence type="ECO:0000313" key="7">
    <source>
        <dbReference type="EMBL" id="CAI6351188.1"/>
    </source>
</evidence>
<feature type="coiled-coil region" evidence="5">
    <location>
        <begin position="604"/>
        <end position="638"/>
    </location>
</feature>
<protein>
    <recommendedName>
        <fullName evidence="9">Centrosomal protein of 135 kDa</fullName>
    </recommendedName>
</protein>
<dbReference type="Proteomes" id="UP001160148">
    <property type="component" value="Unassembled WGS sequence"/>
</dbReference>
<evidence type="ECO:0000256" key="6">
    <source>
        <dbReference type="SAM" id="MobiDB-lite"/>
    </source>
</evidence>
<reference evidence="7 8" key="1">
    <citation type="submission" date="2023-01" db="EMBL/GenBank/DDBJ databases">
        <authorList>
            <person name="Whitehead M."/>
        </authorList>
    </citation>
    <scope>NUCLEOTIDE SEQUENCE [LARGE SCALE GENOMIC DNA]</scope>
</reference>
<proteinExistence type="inferred from homology"/>
<comment type="similarity">
    <text evidence="4">Belongs to the CEP135/TSGA10 family.</text>
</comment>
<keyword evidence="5" id="KW-0175">Coiled coil</keyword>
<keyword evidence="8" id="KW-1185">Reference proteome</keyword>
<evidence type="ECO:0000256" key="2">
    <source>
        <dbReference type="ARBA" id="ARBA00022490"/>
    </source>
</evidence>
<dbReference type="PANTHER" id="PTHR20544:SF0">
    <property type="entry name" value="NUCLEOPROTEIN TPR_MLP1 DOMAIN-CONTAINING PROTEIN"/>
    <property type="match status" value="1"/>
</dbReference>
<dbReference type="PANTHER" id="PTHR20544">
    <property type="entry name" value="CENTROSOMAL PROTEIN CEP135"/>
    <property type="match status" value="1"/>
</dbReference>
<dbReference type="GO" id="GO:0005814">
    <property type="term" value="C:centriole"/>
    <property type="evidence" value="ECO:0007669"/>
    <property type="project" value="UniProtKB-SubCell"/>
</dbReference>
<evidence type="ECO:0008006" key="9">
    <source>
        <dbReference type="Google" id="ProtNLM"/>
    </source>
</evidence>
<keyword evidence="3" id="KW-0206">Cytoskeleton</keyword>
<dbReference type="SUPFAM" id="SSF57997">
    <property type="entry name" value="Tropomyosin"/>
    <property type="match status" value="1"/>
</dbReference>
<evidence type="ECO:0000256" key="1">
    <source>
        <dbReference type="ARBA" id="ARBA00004114"/>
    </source>
</evidence>
<feature type="compositionally biased region" description="Polar residues" evidence="6">
    <location>
        <begin position="362"/>
        <end position="374"/>
    </location>
</feature>
<accession>A0AAV0W5Q1</accession>
<comment type="caution">
    <text evidence="7">The sequence shown here is derived from an EMBL/GenBank/DDBJ whole genome shotgun (WGS) entry which is preliminary data.</text>
</comment>
<evidence type="ECO:0000256" key="4">
    <source>
        <dbReference type="ARBA" id="ARBA00038123"/>
    </source>
</evidence>
<feature type="coiled-coil region" evidence="5">
    <location>
        <begin position="48"/>
        <end position="138"/>
    </location>
</feature>